<dbReference type="GeneID" id="301714732"/>
<organism evidence="3 4">
    <name type="scientific">Chryseobacterium cucumeris</name>
    <dbReference type="NCBI Taxonomy" id="1813611"/>
    <lineage>
        <taxon>Bacteria</taxon>
        <taxon>Pseudomonadati</taxon>
        <taxon>Bacteroidota</taxon>
        <taxon>Flavobacteriia</taxon>
        <taxon>Flavobacteriales</taxon>
        <taxon>Weeksellaceae</taxon>
        <taxon>Chryseobacterium group</taxon>
        <taxon>Chryseobacterium</taxon>
    </lineage>
</organism>
<dbReference type="RefSeq" id="WP_123279545.1">
    <property type="nucleotide sequence ID" value="NZ_RJTW01000008.1"/>
</dbReference>
<dbReference type="EMBL" id="RJTW01000008">
    <property type="protein sequence ID" value="ROH89231.1"/>
    <property type="molecule type" value="Genomic_DNA"/>
</dbReference>
<evidence type="ECO:0000256" key="1">
    <source>
        <dbReference type="ARBA" id="ARBA00022729"/>
    </source>
</evidence>
<evidence type="ECO:0000313" key="3">
    <source>
        <dbReference type="EMBL" id="ROH89231.1"/>
    </source>
</evidence>
<proteinExistence type="predicted"/>
<dbReference type="Gene3D" id="2.40.10.10">
    <property type="entry name" value="Trypsin-like serine proteases"/>
    <property type="match status" value="2"/>
</dbReference>
<reference evidence="3 4" key="1">
    <citation type="submission" date="2018-11" db="EMBL/GenBank/DDBJ databases">
        <title>Proposal to divide the Flavobacteriaceae and reorganize its genera based on Amino Acid Identity values calculated from whole genome sequences.</title>
        <authorList>
            <person name="Nicholson A.C."/>
            <person name="Gulvik C.A."/>
            <person name="Whitney A.M."/>
            <person name="Humrighouse B.W."/>
            <person name="Bell M."/>
            <person name="Holmes B."/>
            <person name="Steigerwalt A."/>
            <person name="Villarma A."/>
            <person name="Sheth M."/>
            <person name="Batra D."/>
            <person name="Pryor J."/>
            <person name="Bernardet J.-F."/>
            <person name="Hugo C."/>
            <person name="Kampfer P."/>
            <person name="Newman J."/>
            <person name="Mcquiston J.R."/>
        </authorList>
    </citation>
    <scope>NUCLEOTIDE SEQUENCE [LARGE SCALE GENOMIC DNA]</scope>
    <source>
        <strain evidence="3 4">G0235</strain>
    </source>
</reference>
<gene>
    <name evidence="3" type="ORF">EGI15_18830</name>
</gene>
<dbReference type="InterPro" id="IPR043504">
    <property type="entry name" value="Peptidase_S1_PA_chymotrypsin"/>
</dbReference>
<protein>
    <submittedName>
        <fullName evidence="3">T9SS C-terminal target domain-containing protein</fullName>
    </submittedName>
</protein>
<keyword evidence="1" id="KW-0732">Signal</keyword>
<keyword evidence="4" id="KW-1185">Reference proteome</keyword>
<dbReference type="Pfam" id="PF18962">
    <property type="entry name" value="Por_Secre_tail"/>
    <property type="match status" value="1"/>
</dbReference>
<accession>A0ABX9X442</accession>
<dbReference type="InterPro" id="IPR026444">
    <property type="entry name" value="Secre_tail"/>
</dbReference>
<sequence length="1256" mass="141520">MKKGIRIFFIFFASLLFSQESEGGRPLFYDYMNSGINGPVINIDESYITPADLLGKLKIISKTLDNEVELKNLEAYIKEYPKINNLNFYGKKIEIKKDFKLESTKFKVEDKLICLLKIRSENAYSLQAFFSKFNMPEGAKFFLYNPEGMILGSFNSKNGIISKESENVFVTQPIQGSEIYLELDLENESDLAKVDIQVNTIMHGFSNLYASDGPFSGSDATTYTSCNKNVSCVDGSLLEGNSYNSTIIKGNIKSVGLIVNTNALYGFTCSGTLINNTKQDGTPYFLTAEHCVNGTPQQPIFLNESVVIFNHETKSCNANGDTIGGSISSPSTNSVSGMQILTYMGITKYPDGTFSGLSQDFALVKLNTTAEVLKKYKVCYSGWSTAQFPNNIGSSFTAHHPSGVVKKISIANQSYITPTNFSAVYDFSSTESPNVYFSKSFSTNLSQGYFLATEFANGFPYHGSSGASLFTRDGFILGTLSSGPEREISNETPTKPINVLQEKFKACGSIITNKAKYNVLFSRFWRDYIFMQPWLNPDSQNVQSIGNYCPAGIGAWGSINIENPQGGCNPLYVFESYYEPDYSKETVKDVNLYRVRPFSTYGKKIYVKNDFIPATGDTGIYEPKMSNKLLCLGIDRTCQGYFYLNHSYRLTNNSVQKIKPKEILMTNQFYINDGFPTIEPSLISADEDRVAMLTRQRKYVNSSLYDKFEVNIYKYNELNNEYDTQSVIDVFPNALELKQTFPNYEQELIKVFYEKNTILFLIPYGYATKLGLVKIYRENENSPWIRKVFPLLYQGGFNENYLANSISFYKKDLLVIEAGSMGSLAFNIKSGTADSPQLLFVRKAVADRLGVKNMNYKGGDSYEFFCQKVTNEIDIWKFNISTGALEKYAKINLDPNRVGYKKIYVNNNTLIVAENRGLYVHLPPELDMRNQRSLYYRDGNQWKFGGISYTSIPKGSPLFNGELIALNDSYFLDDLEWKYLNGGDFLGFRTRLFPAYNLINAEHLTKIFGENSSGAYMILDNIERDEWFKGQDGSIKKYDNTIQPEKLLKVIGPALWDGPAKAIIDYKNPKSYILSHLTKPITNNKSVNLEAEHSIVIKPGFEVSSNNGIEFKAKATSSEIYPESLTYDDMLHPVLSDYHDKASKKMANSSLKISKEESSIYGEIVLNGSLSKQEIVIDRVVKLYPNPTKDILNIDFNGKKFKTLEVYSIDAKKIITKEVSSLNTTEVNLSQYPAGIYMVTLIDSTGKSYPNKIIKK</sequence>
<evidence type="ECO:0000259" key="2">
    <source>
        <dbReference type="Pfam" id="PF18962"/>
    </source>
</evidence>
<feature type="domain" description="Secretion system C-terminal sorting" evidence="2">
    <location>
        <begin position="1183"/>
        <end position="1254"/>
    </location>
</feature>
<dbReference type="Proteomes" id="UP000281899">
    <property type="component" value="Unassembled WGS sequence"/>
</dbReference>
<comment type="caution">
    <text evidence="3">The sequence shown here is derived from an EMBL/GenBank/DDBJ whole genome shotgun (WGS) entry which is preliminary data.</text>
</comment>
<dbReference type="SUPFAM" id="SSF50494">
    <property type="entry name" value="Trypsin-like serine proteases"/>
    <property type="match status" value="1"/>
</dbReference>
<name>A0ABX9X442_9FLAO</name>
<dbReference type="InterPro" id="IPR009003">
    <property type="entry name" value="Peptidase_S1_PA"/>
</dbReference>
<evidence type="ECO:0000313" key="4">
    <source>
        <dbReference type="Proteomes" id="UP000281899"/>
    </source>
</evidence>
<dbReference type="NCBIfam" id="TIGR04183">
    <property type="entry name" value="Por_Secre_tail"/>
    <property type="match status" value="1"/>
</dbReference>